<proteinExistence type="predicted"/>
<dbReference type="Gene3D" id="3.10.110.10">
    <property type="entry name" value="Ubiquitin Conjugating Enzyme"/>
    <property type="match status" value="1"/>
</dbReference>
<feature type="region of interest" description="Disordered" evidence="1">
    <location>
        <begin position="140"/>
        <end position="198"/>
    </location>
</feature>
<feature type="compositionally biased region" description="Basic and acidic residues" evidence="1">
    <location>
        <begin position="147"/>
        <end position="158"/>
    </location>
</feature>
<evidence type="ECO:0000259" key="2">
    <source>
        <dbReference type="PROSITE" id="PS50127"/>
    </source>
</evidence>
<dbReference type="InterPro" id="IPR000608">
    <property type="entry name" value="UBC"/>
</dbReference>
<evidence type="ECO:0000256" key="1">
    <source>
        <dbReference type="SAM" id="MobiDB-lite"/>
    </source>
</evidence>
<organism evidence="3">
    <name type="scientific">Spumella elongata</name>
    <dbReference type="NCBI Taxonomy" id="89044"/>
    <lineage>
        <taxon>Eukaryota</taxon>
        <taxon>Sar</taxon>
        <taxon>Stramenopiles</taxon>
        <taxon>Ochrophyta</taxon>
        <taxon>Chrysophyceae</taxon>
        <taxon>Chromulinales</taxon>
        <taxon>Chromulinaceae</taxon>
        <taxon>Spumella</taxon>
    </lineage>
</organism>
<reference evidence="3" key="1">
    <citation type="submission" date="2021-01" db="EMBL/GenBank/DDBJ databases">
        <authorList>
            <person name="Corre E."/>
            <person name="Pelletier E."/>
            <person name="Niang G."/>
            <person name="Scheremetjew M."/>
            <person name="Finn R."/>
            <person name="Kale V."/>
            <person name="Holt S."/>
            <person name="Cochrane G."/>
            <person name="Meng A."/>
            <person name="Brown T."/>
            <person name="Cohen L."/>
        </authorList>
    </citation>
    <scope>NUCLEOTIDE SEQUENCE</scope>
    <source>
        <strain evidence="3">CCAP 955/1</strain>
    </source>
</reference>
<dbReference type="SUPFAM" id="SSF54495">
    <property type="entry name" value="UBC-like"/>
    <property type="match status" value="1"/>
</dbReference>
<dbReference type="PROSITE" id="PS50127">
    <property type="entry name" value="UBC_2"/>
    <property type="match status" value="1"/>
</dbReference>
<dbReference type="EMBL" id="HBIC01017149">
    <property type="protein sequence ID" value="CAE0279768.1"/>
    <property type="molecule type" value="Transcribed_RNA"/>
</dbReference>
<feature type="compositionally biased region" description="Basic and acidic residues" evidence="1">
    <location>
        <begin position="166"/>
        <end position="186"/>
    </location>
</feature>
<feature type="domain" description="UBC core" evidence="2">
    <location>
        <begin position="1"/>
        <end position="103"/>
    </location>
</feature>
<dbReference type="InterPro" id="IPR016135">
    <property type="entry name" value="UBQ-conjugating_enzyme/RWD"/>
</dbReference>
<evidence type="ECO:0000313" key="3">
    <source>
        <dbReference type="EMBL" id="CAE0279768.1"/>
    </source>
</evidence>
<accession>A0A7S3M2V0</accession>
<name>A0A7S3M2V0_9STRA</name>
<sequence>MNLPLLYNDENTHPEISFNPPIFNPLVDPVTGALDLKMDESLKEWQPERHFIVTAVTFLKKIFYMKDYNGFPQVANEAAKTMFEEDKNEFLFRVNSCVRESLDRVYEAQNAECTLVFTEPKPAHDDVIKRIVYQHAQQLRAAGNEGGEDHSGAGQREEVDSDAERDDVGMREEPDDDRAAERDDAKLNAFLSSPDPSS</sequence>
<protein>
    <recommendedName>
        <fullName evidence="2">UBC core domain-containing protein</fullName>
    </recommendedName>
</protein>
<gene>
    <name evidence="3" type="ORF">SELO1098_LOCUS8601</name>
</gene>
<dbReference type="AlphaFoldDB" id="A0A7S3M2V0"/>